<dbReference type="Pfam" id="PF00989">
    <property type="entry name" value="PAS"/>
    <property type="match status" value="1"/>
</dbReference>
<dbReference type="EMBL" id="JAESVB010000013">
    <property type="protein sequence ID" value="MCB8877407.1"/>
    <property type="molecule type" value="Genomic_DNA"/>
</dbReference>
<dbReference type="CDD" id="cd00130">
    <property type="entry name" value="PAS"/>
    <property type="match status" value="1"/>
</dbReference>
<keyword evidence="4" id="KW-1185">Reference proteome</keyword>
<proteinExistence type="predicted"/>
<reference evidence="3" key="1">
    <citation type="journal article" date="2021" name="Microorganisms">
        <title>Acidisoma silvae sp. nov. and Acidisomacellulosilytica sp. nov., Two Acidophilic Bacteria Isolated from Decaying Wood, Hydrolyzing Cellulose and Producing Poly-3-hydroxybutyrate.</title>
        <authorList>
            <person name="Mieszkin S."/>
            <person name="Pouder E."/>
            <person name="Uroz S."/>
            <person name="Simon-Colin C."/>
            <person name="Alain K."/>
        </authorList>
    </citation>
    <scope>NUCLEOTIDE SEQUENCE</scope>
    <source>
        <strain evidence="3">HW T2.11</strain>
    </source>
</reference>
<name>A0A963YW20_9PROT</name>
<dbReference type="InterPro" id="IPR035965">
    <property type="entry name" value="PAS-like_dom_sf"/>
</dbReference>
<feature type="domain" description="PAC" evidence="2">
    <location>
        <begin position="84"/>
        <end position="136"/>
    </location>
</feature>
<dbReference type="Gene3D" id="3.30.450.20">
    <property type="entry name" value="PAS domain"/>
    <property type="match status" value="1"/>
</dbReference>
<dbReference type="RefSeq" id="WP_227323056.1">
    <property type="nucleotide sequence ID" value="NZ_JAESVB010000013.1"/>
</dbReference>
<dbReference type="PROSITE" id="PS50112">
    <property type="entry name" value="PAS"/>
    <property type="match status" value="1"/>
</dbReference>
<dbReference type="NCBIfam" id="TIGR00229">
    <property type="entry name" value="sensory_box"/>
    <property type="match status" value="1"/>
</dbReference>
<dbReference type="SMART" id="SM00091">
    <property type="entry name" value="PAS"/>
    <property type="match status" value="1"/>
</dbReference>
<comment type="caution">
    <text evidence="3">The sequence shown here is derived from an EMBL/GenBank/DDBJ whole genome shotgun (WGS) entry which is preliminary data.</text>
</comment>
<dbReference type="SUPFAM" id="SSF55785">
    <property type="entry name" value="PYP-like sensor domain (PAS domain)"/>
    <property type="match status" value="1"/>
</dbReference>
<evidence type="ECO:0000259" key="1">
    <source>
        <dbReference type="PROSITE" id="PS50112"/>
    </source>
</evidence>
<organism evidence="3 4">
    <name type="scientific">Acidisoma silvae</name>
    <dbReference type="NCBI Taxonomy" id="2802396"/>
    <lineage>
        <taxon>Bacteria</taxon>
        <taxon>Pseudomonadati</taxon>
        <taxon>Pseudomonadota</taxon>
        <taxon>Alphaproteobacteria</taxon>
        <taxon>Acetobacterales</taxon>
        <taxon>Acidocellaceae</taxon>
        <taxon>Acidisoma</taxon>
    </lineage>
</organism>
<dbReference type="InterPro" id="IPR000014">
    <property type="entry name" value="PAS"/>
</dbReference>
<dbReference type="InterPro" id="IPR000700">
    <property type="entry name" value="PAS-assoc_C"/>
</dbReference>
<protein>
    <submittedName>
        <fullName evidence="3">PAS domain S-box protein</fullName>
    </submittedName>
</protein>
<accession>A0A963YW20</accession>
<sequence>MTNQTEELAERRHRAIFDSAVDFAIVATDIDGNVTDWNLGAERIFGRSAAEMVGKPADIFFTPDDRAQGRPSYEMRQSLETGQARDEHWHLRKDGSRFWASGEMMPLRGEAGEHLGYLKIVRDHTQQRLDMEQQRADAAFMRGVLAASGDCIKVLDLAGHLLFMSEGGMKAMEVQDFEAIRGCPWPDFWHGQSKVVLSFTES</sequence>
<dbReference type="Proteomes" id="UP000708298">
    <property type="component" value="Unassembled WGS sequence"/>
</dbReference>
<evidence type="ECO:0000313" key="3">
    <source>
        <dbReference type="EMBL" id="MCB8877407.1"/>
    </source>
</evidence>
<evidence type="ECO:0000313" key="4">
    <source>
        <dbReference type="Proteomes" id="UP000708298"/>
    </source>
</evidence>
<dbReference type="GO" id="GO:0006355">
    <property type="term" value="P:regulation of DNA-templated transcription"/>
    <property type="evidence" value="ECO:0007669"/>
    <property type="project" value="InterPro"/>
</dbReference>
<feature type="domain" description="PAS" evidence="1">
    <location>
        <begin position="9"/>
        <end position="82"/>
    </location>
</feature>
<dbReference type="InterPro" id="IPR013767">
    <property type="entry name" value="PAS_fold"/>
</dbReference>
<dbReference type="AlphaFoldDB" id="A0A963YW20"/>
<reference evidence="3" key="2">
    <citation type="submission" date="2021-01" db="EMBL/GenBank/DDBJ databases">
        <authorList>
            <person name="Mieszkin S."/>
            <person name="Pouder E."/>
            <person name="Alain K."/>
        </authorList>
    </citation>
    <scope>NUCLEOTIDE SEQUENCE</scope>
    <source>
        <strain evidence="3">HW T2.11</strain>
    </source>
</reference>
<evidence type="ECO:0000259" key="2">
    <source>
        <dbReference type="PROSITE" id="PS50113"/>
    </source>
</evidence>
<gene>
    <name evidence="3" type="ORF">ASILVAE211_19595</name>
</gene>
<dbReference type="PROSITE" id="PS50113">
    <property type="entry name" value="PAC"/>
    <property type="match status" value="1"/>
</dbReference>